<dbReference type="Proteomes" id="UP000820818">
    <property type="component" value="Linkage Group LG1"/>
</dbReference>
<protein>
    <submittedName>
        <fullName evidence="1">Uncharacterized protein</fullName>
    </submittedName>
</protein>
<organism evidence="1 2">
    <name type="scientific">Daphnia sinensis</name>
    <dbReference type="NCBI Taxonomy" id="1820382"/>
    <lineage>
        <taxon>Eukaryota</taxon>
        <taxon>Metazoa</taxon>
        <taxon>Ecdysozoa</taxon>
        <taxon>Arthropoda</taxon>
        <taxon>Crustacea</taxon>
        <taxon>Branchiopoda</taxon>
        <taxon>Diplostraca</taxon>
        <taxon>Cladocera</taxon>
        <taxon>Anomopoda</taxon>
        <taxon>Daphniidae</taxon>
        <taxon>Daphnia</taxon>
        <taxon>Daphnia similis group</taxon>
    </lineage>
</organism>
<keyword evidence="2" id="KW-1185">Reference proteome</keyword>
<accession>A0AAD5LVS9</accession>
<comment type="caution">
    <text evidence="1">The sequence shown here is derived from an EMBL/GenBank/DDBJ whole genome shotgun (WGS) entry which is preliminary data.</text>
</comment>
<dbReference type="AlphaFoldDB" id="A0AAD5LVS9"/>
<evidence type="ECO:0000313" key="2">
    <source>
        <dbReference type="Proteomes" id="UP000820818"/>
    </source>
</evidence>
<sequence length="66" mass="6989">MAHLSILSFPLRPCSRATWTVRRVFGSPGHDIQCTRIAGQGATDAVASKSALDTATSSDTESALNR</sequence>
<evidence type="ECO:0000313" key="1">
    <source>
        <dbReference type="EMBL" id="KAI9564963.1"/>
    </source>
</evidence>
<gene>
    <name evidence="1" type="ORF">GHT06_008704</name>
</gene>
<dbReference type="EMBL" id="WJBH02000001">
    <property type="protein sequence ID" value="KAI9564963.1"/>
    <property type="molecule type" value="Genomic_DNA"/>
</dbReference>
<proteinExistence type="predicted"/>
<reference evidence="1 2" key="1">
    <citation type="submission" date="2022-05" db="EMBL/GenBank/DDBJ databases">
        <title>A multi-omics perspective on studying reproductive biology in Daphnia sinensis.</title>
        <authorList>
            <person name="Jia J."/>
        </authorList>
    </citation>
    <scope>NUCLEOTIDE SEQUENCE [LARGE SCALE GENOMIC DNA]</scope>
    <source>
        <strain evidence="1 2">WSL</strain>
    </source>
</reference>
<name>A0AAD5LVS9_9CRUS</name>